<sequence>MTQIVTELETALAYQGYSGSPLPGLSDVGSSASPKQSVTEFDDQKRSMTADFAEHLAEERRSWTQLVDGMPKPEAPHLSTANTEPSFVKEFEHLRFGLELIERILTKESDVYSFGVVLFEVFCSRLSVDYSYADQRRFLPMLVKKCYKEGTLDTIINVDLMQQMEPHSFAMFAELAYQCLKRDPEERPSMDLVVRKLATALKYQEGFLTETLEGNIRNSVYFRANLEPEPEPAG</sequence>
<gene>
    <name evidence="1" type="ORF">L2E82_48415</name>
</gene>
<dbReference type="Proteomes" id="UP001055811">
    <property type="component" value="Linkage Group LG09"/>
</dbReference>
<comment type="caution">
    <text evidence="1">The sequence shown here is derived from an EMBL/GenBank/DDBJ whole genome shotgun (WGS) entry which is preliminary data.</text>
</comment>
<organism evidence="1 2">
    <name type="scientific">Cichorium intybus</name>
    <name type="common">Chicory</name>
    <dbReference type="NCBI Taxonomy" id="13427"/>
    <lineage>
        <taxon>Eukaryota</taxon>
        <taxon>Viridiplantae</taxon>
        <taxon>Streptophyta</taxon>
        <taxon>Embryophyta</taxon>
        <taxon>Tracheophyta</taxon>
        <taxon>Spermatophyta</taxon>
        <taxon>Magnoliopsida</taxon>
        <taxon>eudicotyledons</taxon>
        <taxon>Gunneridae</taxon>
        <taxon>Pentapetalae</taxon>
        <taxon>asterids</taxon>
        <taxon>campanulids</taxon>
        <taxon>Asterales</taxon>
        <taxon>Asteraceae</taxon>
        <taxon>Cichorioideae</taxon>
        <taxon>Cichorieae</taxon>
        <taxon>Cichoriinae</taxon>
        <taxon>Cichorium</taxon>
    </lineage>
</organism>
<evidence type="ECO:0000313" key="2">
    <source>
        <dbReference type="Proteomes" id="UP001055811"/>
    </source>
</evidence>
<keyword evidence="2" id="KW-1185">Reference proteome</keyword>
<evidence type="ECO:0000313" key="1">
    <source>
        <dbReference type="EMBL" id="KAI3690391.1"/>
    </source>
</evidence>
<accession>A0ACB8YYU6</accession>
<protein>
    <submittedName>
        <fullName evidence="1">Uncharacterized protein</fullName>
    </submittedName>
</protein>
<dbReference type="EMBL" id="CM042017">
    <property type="protein sequence ID" value="KAI3690391.1"/>
    <property type="molecule type" value="Genomic_DNA"/>
</dbReference>
<proteinExistence type="predicted"/>
<name>A0ACB8YYU6_CICIN</name>
<reference evidence="2" key="1">
    <citation type="journal article" date="2022" name="Mol. Ecol. Resour.">
        <title>The genomes of chicory, endive, great burdock and yacon provide insights into Asteraceae palaeo-polyploidization history and plant inulin production.</title>
        <authorList>
            <person name="Fan W."/>
            <person name="Wang S."/>
            <person name="Wang H."/>
            <person name="Wang A."/>
            <person name="Jiang F."/>
            <person name="Liu H."/>
            <person name="Zhao H."/>
            <person name="Xu D."/>
            <person name="Zhang Y."/>
        </authorList>
    </citation>
    <scope>NUCLEOTIDE SEQUENCE [LARGE SCALE GENOMIC DNA]</scope>
    <source>
        <strain evidence="2">cv. Punajuju</strain>
    </source>
</reference>
<reference evidence="1 2" key="2">
    <citation type="journal article" date="2022" name="Mol. Ecol. Resour.">
        <title>The genomes of chicory, endive, great burdock and yacon provide insights into Asteraceae paleo-polyploidization history and plant inulin production.</title>
        <authorList>
            <person name="Fan W."/>
            <person name="Wang S."/>
            <person name="Wang H."/>
            <person name="Wang A."/>
            <person name="Jiang F."/>
            <person name="Liu H."/>
            <person name="Zhao H."/>
            <person name="Xu D."/>
            <person name="Zhang Y."/>
        </authorList>
    </citation>
    <scope>NUCLEOTIDE SEQUENCE [LARGE SCALE GENOMIC DNA]</scope>
    <source>
        <strain evidence="2">cv. Punajuju</strain>
        <tissue evidence="1">Leaves</tissue>
    </source>
</reference>